<dbReference type="RefSeq" id="WP_183956450.1">
    <property type="nucleotide sequence ID" value="NZ_JACIEB010000009.1"/>
</dbReference>
<dbReference type="EMBL" id="JACIEB010000009">
    <property type="protein sequence ID" value="MBB3983513.1"/>
    <property type="molecule type" value="Genomic_DNA"/>
</dbReference>
<evidence type="ECO:0000313" key="2">
    <source>
        <dbReference type="EMBL" id="MBB3983513.1"/>
    </source>
</evidence>
<evidence type="ECO:0000313" key="3">
    <source>
        <dbReference type="Proteomes" id="UP000552757"/>
    </source>
</evidence>
<evidence type="ECO:0000256" key="1">
    <source>
        <dbReference type="SAM" id="MobiDB-lite"/>
    </source>
</evidence>
<evidence type="ECO:0008006" key="4">
    <source>
        <dbReference type="Google" id="ProtNLM"/>
    </source>
</evidence>
<accession>A0A7W6DI79</accession>
<feature type="compositionally biased region" description="Basic and acidic residues" evidence="1">
    <location>
        <begin position="1"/>
        <end position="15"/>
    </location>
</feature>
<protein>
    <recommendedName>
        <fullName evidence="4">Anti-sigma factor NepR domain-containing protein</fullName>
    </recommendedName>
</protein>
<sequence>MSTLRKSDATTRDNRASTTASTLMSIEAPPRHQGVGNALRATFRPARDDMPEDMMALLKQLDRH</sequence>
<keyword evidence="3" id="KW-1185">Reference proteome</keyword>
<proteinExistence type="predicted"/>
<reference evidence="2 3" key="1">
    <citation type="submission" date="2020-08" db="EMBL/GenBank/DDBJ databases">
        <title>Genomic Encyclopedia of Type Strains, Phase IV (KMG-IV): sequencing the most valuable type-strain genomes for metagenomic binning, comparative biology and taxonomic classification.</title>
        <authorList>
            <person name="Goeker M."/>
        </authorList>
    </citation>
    <scope>NUCLEOTIDE SEQUENCE [LARGE SCALE GENOMIC DNA]</scope>
    <source>
        <strain evidence="2 3">DSM 29348</strain>
    </source>
</reference>
<feature type="region of interest" description="Disordered" evidence="1">
    <location>
        <begin position="1"/>
        <end position="20"/>
    </location>
</feature>
<dbReference type="AlphaFoldDB" id="A0A7W6DI79"/>
<gene>
    <name evidence="2" type="ORF">GGR44_003204</name>
</gene>
<organism evidence="2 3">
    <name type="scientific">Sphingobium fontiphilum</name>
    <dbReference type="NCBI Taxonomy" id="944425"/>
    <lineage>
        <taxon>Bacteria</taxon>
        <taxon>Pseudomonadati</taxon>
        <taxon>Pseudomonadota</taxon>
        <taxon>Alphaproteobacteria</taxon>
        <taxon>Sphingomonadales</taxon>
        <taxon>Sphingomonadaceae</taxon>
        <taxon>Sphingobium</taxon>
    </lineage>
</organism>
<dbReference type="Proteomes" id="UP000552757">
    <property type="component" value="Unassembled WGS sequence"/>
</dbReference>
<name>A0A7W6DI79_9SPHN</name>
<comment type="caution">
    <text evidence="2">The sequence shown here is derived from an EMBL/GenBank/DDBJ whole genome shotgun (WGS) entry which is preliminary data.</text>
</comment>